<dbReference type="InterPro" id="IPR029039">
    <property type="entry name" value="Flavoprotein-like_sf"/>
</dbReference>
<organism evidence="2 3">
    <name type="scientific">candidate division TA06 bacterium B3_TA06</name>
    <dbReference type="NCBI Taxonomy" id="2012487"/>
    <lineage>
        <taxon>Bacteria</taxon>
        <taxon>Bacteria division TA06</taxon>
    </lineage>
</organism>
<dbReference type="Gene3D" id="3.40.50.360">
    <property type="match status" value="1"/>
</dbReference>
<comment type="caution">
    <text evidence="2">The sequence shown here is derived from an EMBL/GenBank/DDBJ whole genome shotgun (WGS) entry which is preliminary data.</text>
</comment>
<dbReference type="AlphaFoldDB" id="A0A532UNV4"/>
<evidence type="ECO:0000259" key="1">
    <source>
        <dbReference type="PROSITE" id="PS50902"/>
    </source>
</evidence>
<gene>
    <name evidence="2" type="ORF">CEE36_11405</name>
</gene>
<dbReference type="EMBL" id="NJBO01000039">
    <property type="protein sequence ID" value="TKJ36599.1"/>
    <property type="molecule type" value="Genomic_DNA"/>
</dbReference>
<dbReference type="InterPro" id="IPR026816">
    <property type="entry name" value="Flavodoxin_dom"/>
</dbReference>
<dbReference type="PROSITE" id="PS50902">
    <property type="entry name" value="FLAVODOXIN_LIKE"/>
    <property type="match status" value="1"/>
</dbReference>
<dbReference type="InterPro" id="IPR052200">
    <property type="entry name" value="Protoporphyrinogen_IX_DH"/>
</dbReference>
<evidence type="ECO:0000313" key="2">
    <source>
        <dbReference type="EMBL" id="TKJ36599.1"/>
    </source>
</evidence>
<dbReference type="GO" id="GO:0070819">
    <property type="term" value="F:menaquinone-dependent protoporphyrinogen oxidase activity"/>
    <property type="evidence" value="ECO:0007669"/>
    <property type="project" value="TreeGrafter"/>
</dbReference>
<evidence type="ECO:0000313" key="3">
    <source>
        <dbReference type="Proteomes" id="UP000317778"/>
    </source>
</evidence>
<dbReference type="PANTHER" id="PTHR38030:SF2">
    <property type="entry name" value="PROTOPORPHYRINOGEN IX DEHYDROGENASE [QUINONE]"/>
    <property type="match status" value="1"/>
</dbReference>
<sequence length="165" mass="18900">MKVLITYASKYGSTAEVAEKVAEILRSKGLEVDLSRAKEVTDISSYDAVILGSPFRVFRWLREARKFVKRNQDALAKIPVACFALGLSLMEDTQKNRAQMLKWLSPISESIKPVDIGLFGGRWDKKRVPFYMRIFPMPEGDFRRWEEIVAWAEKLVAKLKSSKRG</sequence>
<dbReference type="GO" id="GO:0010181">
    <property type="term" value="F:FMN binding"/>
    <property type="evidence" value="ECO:0007669"/>
    <property type="project" value="InterPro"/>
</dbReference>
<name>A0A532UNV4_UNCT6</name>
<dbReference type="InterPro" id="IPR008254">
    <property type="entry name" value="Flavodoxin/NO_synth"/>
</dbReference>
<protein>
    <submittedName>
        <fullName evidence="2">Flavodoxin</fullName>
    </submittedName>
</protein>
<dbReference type="Proteomes" id="UP000317778">
    <property type="component" value="Unassembled WGS sequence"/>
</dbReference>
<proteinExistence type="predicted"/>
<dbReference type="Pfam" id="PF12724">
    <property type="entry name" value="Flavodoxin_5"/>
    <property type="match status" value="1"/>
</dbReference>
<reference evidence="2 3" key="1">
    <citation type="submission" date="2017-06" db="EMBL/GenBank/DDBJ databases">
        <title>Novel microbial phyla capable of carbon fixation and sulfur reduction in deep-sea sediments.</title>
        <authorList>
            <person name="Huang J."/>
            <person name="Baker B."/>
            <person name="Wang Y."/>
        </authorList>
    </citation>
    <scope>NUCLEOTIDE SEQUENCE [LARGE SCALE GENOMIC DNA]</scope>
    <source>
        <strain evidence="2">B3_TA06</strain>
    </source>
</reference>
<dbReference type="GO" id="GO:0006783">
    <property type="term" value="P:heme biosynthetic process"/>
    <property type="evidence" value="ECO:0007669"/>
    <property type="project" value="TreeGrafter"/>
</dbReference>
<dbReference type="PANTHER" id="PTHR38030">
    <property type="entry name" value="PROTOPORPHYRINOGEN IX DEHYDROGENASE [MENAQUINONE]"/>
    <property type="match status" value="1"/>
</dbReference>
<feature type="domain" description="Flavodoxin-like" evidence="1">
    <location>
        <begin position="3"/>
        <end position="165"/>
    </location>
</feature>
<accession>A0A532UNV4</accession>
<dbReference type="SUPFAM" id="SSF52218">
    <property type="entry name" value="Flavoproteins"/>
    <property type="match status" value="1"/>
</dbReference>